<reference evidence="2" key="1">
    <citation type="journal article" date="2020" name="Nat. Commun.">
        <title>Large-scale genome sequencing of mycorrhizal fungi provides insights into the early evolution of symbiotic traits.</title>
        <authorList>
            <person name="Miyauchi S."/>
            <person name="Kiss E."/>
            <person name="Kuo A."/>
            <person name="Drula E."/>
            <person name="Kohler A."/>
            <person name="Sanchez-Garcia M."/>
            <person name="Morin E."/>
            <person name="Andreopoulos B."/>
            <person name="Barry K.W."/>
            <person name="Bonito G."/>
            <person name="Buee M."/>
            <person name="Carver A."/>
            <person name="Chen C."/>
            <person name="Cichocki N."/>
            <person name="Clum A."/>
            <person name="Culley D."/>
            <person name="Crous P.W."/>
            <person name="Fauchery L."/>
            <person name="Girlanda M."/>
            <person name="Hayes R.D."/>
            <person name="Keri Z."/>
            <person name="LaButti K."/>
            <person name="Lipzen A."/>
            <person name="Lombard V."/>
            <person name="Magnuson J."/>
            <person name="Maillard F."/>
            <person name="Murat C."/>
            <person name="Nolan M."/>
            <person name="Ohm R.A."/>
            <person name="Pangilinan J."/>
            <person name="Pereira M.F."/>
            <person name="Perotto S."/>
            <person name="Peter M."/>
            <person name="Pfister S."/>
            <person name="Riley R."/>
            <person name="Sitrit Y."/>
            <person name="Stielow J.B."/>
            <person name="Szollosi G."/>
            <person name="Zifcakova L."/>
            <person name="Stursova M."/>
            <person name="Spatafora J.W."/>
            <person name="Tedersoo L."/>
            <person name="Vaario L.M."/>
            <person name="Yamada A."/>
            <person name="Yan M."/>
            <person name="Wang P."/>
            <person name="Xu J."/>
            <person name="Bruns T."/>
            <person name="Baldrian P."/>
            <person name="Vilgalys R."/>
            <person name="Dunand C."/>
            <person name="Henrissat B."/>
            <person name="Grigoriev I.V."/>
            <person name="Hibbett D."/>
            <person name="Nagy L.G."/>
            <person name="Martin F.M."/>
        </authorList>
    </citation>
    <scope>NUCLEOTIDE SEQUENCE</scope>
    <source>
        <strain evidence="2">UH-Tt-Lm1</strain>
    </source>
</reference>
<comment type="caution">
    <text evidence="2">The sequence shown here is derived from an EMBL/GenBank/DDBJ whole genome shotgun (WGS) entry which is preliminary data.</text>
</comment>
<protein>
    <submittedName>
        <fullName evidence="2">Uncharacterized protein</fullName>
    </submittedName>
</protein>
<gene>
    <name evidence="2" type="ORF">BJ322DRAFT_1127031</name>
</gene>
<evidence type="ECO:0000256" key="1">
    <source>
        <dbReference type="SAM" id="MobiDB-lite"/>
    </source>
</evidence>
<proteinExistence type="predicted"/>
<dbReference type="OrthoDB" id="5424209at2759"/>
<evidence type="ECO:0000313" key="3">
    <source>
        <dbReference type="Proteomes" id="UP000736335"/>
    </source>
</evidence>
<feature type="compositionally biased region" description="Polar residues" evidence="1">
    <location>
        <begin position="24"/>
        <end position="35"/>
    </location>
</feature>
<sequence>MDNKQETTQSGPSPSGSLGAGDTSLPQSSSRTLRSPPSEMEAKSYYAGLPSAPILVARSSTTPWVAPTGPEAYLQTKELGPVGRHAIREVWEDGLGSKICALLDSMKVEWTSIDIVRIGYDEEYTTHTAPVVIWIGVTPASLSGNDGVAVVVKCQEVLEEYNLTDVDVEIRESVVWGSRAYRS</sequence>
<dbReference type="EMBL" id="WIUZ02000012">
    <property type="protein sequence ID" value="KAF9782172.1"/>
    <property type="molecule type" value="Genomic_DNA"/>
</dbReference>
<reference evidence="2" key="2">
    <citation type="submission" date="2020-11" db="EMBL/GenBank/DDBJ databases">
        <authorList>
            <consortium name="DOE Joint Genome Institute"/>
            <person name="Kuo A."/>
            <person name="Miyauchi S."/>
            <person name="Kiss E."/>
            <person name="Drula E."/>
            <person name="Kohler A."/>
            <person name="Sanchez-Garcia M."/>
            <person name="Andreopoulos B."/>
            <person name="Barry K.W."/>
            <person name="Bonito G."/>
            <person name="Buee M."/>
            <person name="Carver A."/>
            <person name="Chen C."/>
            <person name="Cichocki N."/>
            <person name="Clum A."/>
            <person name="Culley D."/>
            <person name="Crous P.W."/>
            <person name="Fauchery L."/>
            <person name="Girlanda M."/>
            <person name="Hayes R."/>
            <person name="Keri Z."/>
            <person name="Labutti K."/>
            <person name="Lipzen A."/>
            <person name="Lombard V."/>
            <person name="Magnuson J."/>
            <person name="Maillard F."/>
            <person name="Morin E."/>
            <person name="Murat C."/>
            <person name="Nolan M."/>
            <person name="Ohm R."/>
            <person name="Pangilinan J."/>
            <person name="Pereira M."/>
            <person name="Perotto S."/>
            <person name="Peter M."/>
            <person name="Riley R."/>
            <person name="Sitrit Y."/>
            <person name="Stielow B."/>
            <person name="Szollosi G."/>
            <person name="Zifcakova L."/>
            <person name="Stursova M."/>
            <person name="Spatafora J.W."/>
            <person name="Tedersoo L."/>
            <person name="Vaario L.-M."/>
            <person name="Yamada A."/>
            <person name="Yan M."/>
            <person name="Wang P."/>
            <person name="Xu J."/>
            <person name="Bruns T."/>
            <person name="Baldrian P."/>
            <person name="Vilgalys R."/>
            <person name="Henrissat B."/>
            <person name="Grigoriev I.V."/>
            <person name="Hibbett D."/>
            <person name="Nagy L.G."/>
            <person name="Martin F.M."/>
        </authorList>
    </citation>
    <scope>NUCLEOTIDE SEQUENCE</scope>
    <source>
        <strain evidence="2">UH-Tt-Lm1</strain>
    </source>
</reference>
<dbReference type="Proteomes" id="UP000736335">
    <property type="component" value="Unassembled WGS sequence"/>
</dbReference>
<accession>A0A9P6H911</accession>
<evidence type="ECO:0000313" key="2">
    <source>
        <dbReference type="EMBL" id="KAF9782172.1"/>
    </source>
</evidence>
<keyword evidence="3" id="KW-1185">Reference proteome</keyword>
<feature type="region of interest" description="Disordered" evidence="1">
    <location>
        <begin position="1"/>
        <end position="41"/>
    </location>
</feature>
<feature type="compositionally biased region" description="Low complexity" evidence="1">
    <location>
        <begin position="10"/>
        <end position="21"/>
    </location>
</feature>
<organism evidence="2 3">
    <name type="scientific">Thelephora terrestris</name>
    <dbReference type="NCBI Taxonomy" id="56493"/>
    <lineage>
        <taxon>Eukaryota</taxon>
        <taxon>Fungi</taxon>
        <taxon>Dikarya</taxon>
        <taxon>Basidiomycota</taxon>
        <taxon>Agaricomycotina</taxon>
        <taxon>Agaricomycetes</taxon>
        <taxon>Thelephorales</taxon>
        <taxon>Thelephoraceae</taxon>
        <taxon>Thelephora</taxon>
    </lineage>
</organism>
<name>A0A9P6H911_9AGAM</name>
<dbReference type="AlphaFoldDB" id="A0A9P6H911"/>